<protein>
    <submittedName>
        <fullName evidence="2">Uncharacterized protein</fullName>
    </submittedName>
</protein>
<organism evidence="2 3">
    <name type="scientific">Kangiella japonica</name>
    <dbReference type="NCBI Taxonomy" id="647384"/>
    <lineage>
        <taxon>Bacteria</taxon>
        <taxon>Pseudomonadati</taxon>
        <taxon>Pseudomonadota</taxon>
        <taxon>Gammaproteobacteria</taxon>
        <taxon>Kangiellales</taxon>
        <taxon>Kangiellaceae</taxon>
        <taxon>Kangiella</taxon>
    </lineage>
</organism>
<proteinExistence type="predicted"/>
<sequence>MKSVITPKKERVEHDVEGIFLDLCRALIVILLLAVVGYAVFG</sequence>
<dbReference type="EMBL" id="BAAAFM010000003">
    <property type="protein sequence ID" value="GAA0206180.1"/>
    <property type="molecule type" value="Genomic_DNA"/>
</dbReference>
<evidence type="ECO:0000313" key="2">
    <source>
        <dbReference type="EMBL" id="GAA0206180.1"/>
    </source>
</evidence>
<evidence type="ECO:0000256" key="1">
    <source>
        <dbReference type="SAM" id="Phobius"/>
    </source>
</evidence>
<keyword evidence="1" id="KW-1133">Transmembrane helix</keyword>
<accession>A0ABN0SYC9</accession>
<keyword evidence="1" id="KW-0812">Transmembrane</keyword>
<gene>
    <name evidence="2" type="ORF">GCM10009123_12070</name>
</gene>
<keyword evidence="1" id="KW-0472">Membrane</keyword>
<feature type="transmembrane region" description="Helical" evidence="1">
    <location>
        <begin position="20"/>
        <end position="41"/>
    </location>
</feature>
<comment type="caution">
    <text evidence="2">The sequence shown here is derived from an EMBL/GenBank/DDBJ whole genome shotgun (WGS) entry which is preliminary data.</text>
</comment>
<dbReference type="Proteomes" id="UP001501221">
    <property type="component" value="Unassembled WGS sequence"/>
</dbReference>
<keyword evidence="3" id="KW-1185">Reference proteome</keyword>
<evidence type="ECO:0000313" key="3">
    <source>
        <dbReference type="Proteomes" id="UP001501221"/>
    </source>
</evidence>
<name>A0ABN0SYC9_9GAMM</name>
<reference evidence="2 3" key="1">
    <citation type="journal article" date="2019" name="Int. J. Syst. Evol. Microbiol.">
        <title>The Global Catalogue of Microorganisms (GCM) 10K type strain sequencing project: providing services to taxonomists for standard genome sequencing and annotation.</title>
        <authorList>
            <consortium name="The Broad Institute Genomics Platform"/>
            <consortium name="The Broad Institute Genome Sequencing Center for Infectious Disease"/>
            <person name="Wu L."/>
            <person name="Ma J."/>
        </authorList>
    </citation>
    <scope>NUCLEOTIDE SEQUENCE [LARGE SCALE GENOMIC DNA]</scope>
    <source>
        <strain evidence="2 3">JCM 16211</strain>
    </source>
</reference>
<dbReference type="RefSeq" id="WP_343988058.1">
    <property type="nucleotide sequence ID" value="NZ_BAAAFM010000003.1"/>
</dbReference>